<accession>G7WPX4</accession>
<evidence type="ECO:0000256" key="2">
    <source>
        <dbReference type="ARBA" id="ARBA00022840"/>
    </source>
</evidence>
<dbReference type="InterPro" id="IPR014729">
    <property type="entry name" value="Rossmann-like_a/b/a_fold"/>
</dbReference>
<sequence length="328" mass="35362">MVSNLNLHGWVEVDGRRLTVLEVEKILEESPATLSEFGGEFFLSWDGGKARDHFGIVPGDCPPGKIVCDGRVVGVVDPQPPAADLPRAIETAVVLRKDEGVVALSGGVDSALVAALAGRECVVVGVEGSSDLKRARQVSDALDLQLEEALIDPGRIEEALAAVLPVIPSPNPVDASIAATLYFVAEWASLRGHERILAGQGADELFGGYARYLETTTLAADLERDFSGLPLQLVRDQAVAGLFGVRFSLPYLDVRVVRAAMAIPPEEKVREGVRKRPLREVAARHLPGEVAYREKKAMQYGSGVMREVKRLARRRGHGKMGDYLDGLA</sequence>
<organism evidence="4 5">
    <name type="scientific">Methanothrix harundinacea (strain 6Ac)</name>
    <name type="common">Methanosaeta harundinacea</name>
    <dbReference type="NCBI Taxonomy" id="1110509"/>
    <lineage>
        <taxon>Archaea</taxon>
        <taxon>Methanobacteriati</taxon>
        <taxon>Methanobacteriota</taxon>
        <taxon>Stenosarchaea group</taxon>
        <taxon>Methanomicrobia</taxon>
        <taxon>Methanotrichales</taxon>
        <taxon>Methanotrichaceae</taxon>
        <taxon>Methanothrix</taxon>
    </lineage>
</organism>
<dbReference type="KEGG" id="mhi:Mhar_1645"/>
<dbReference type="GO" id="GO:0006529">
    <property type="term" value="P:asparagine biosynthetic process"/>
    <property type="evidence" value="ECO:0007669"/>
    <property type="project" value="InterPro"/>
</dbReference>
<dbReference type="AlphaFoldDB" id="G7WPX4"/>
<gene>
    <name evidence="4" type="ordered locus">Mhar_1645</name>
</gene>
<dbReference type="RefSeq" id="WP_014587187.1">
    <property type="nucleotide sequence ID" value="NC_017527.1"/>
</dbReference>
<dbReference type="Gene3D" id="3.40.50.620">
    <property type="entry name" value="HUPs"/>
    <property type="match status" value="1"/>
</dbReference>
<dbReference type="Pfam" id="PF00733">
    <property type="entry name" value="Asn_synthase"/>
    <property type="match status" value="2"/>
</dbReference>
<dbReference type="PATRIC" id="fig|1110509.7.peg.1828"/>
<dbReference type="InterPro" id="IPR050795">
    <property type="entry name" value="Asn_Synthetase"/>
</dbReference>
<dbReference type="GO" id="GO:0005524">
    <property type="term" value="F:ATP binding"/>
    <property type="evidence" value="ECO:0007669"/>
    <property type="project" value="UniProtKB-KW"/>
</dbReference>
<evidence type="ECO:0000313" key="4">
    <source>
        <dbReference type="EMBL" id="AET65005.1"/>
    </source>
</evidence>
<name>G7WPX4_METH6</name>
<evidence type="ECO:0000256" key="1">
    <source>
        <dbReference type="ARBA" id="ARBA00022741"/>
    </source>
</evidence>
<reference evidence="4 5" key="1">
    <citation type="journal article" date="2012" name="PLoS ONE">
        <title>The genome characteristics and predicted function of methyl-group oxidation pathway in the obligate aceticlastic methanogens, Methanosaeta spp.</title>
        <authorList>
            <person name="Zhu J."/>
            <person name="Zheng H."/>
            <person name="Ai G."/>
            <person name="Zhang G."/>
            <person name="Liu D."/>
            <person name="Liu X."/>
            <person name="Dong X."/>
        </authorList>
    </citation>
    <scope>NUCLEOTIDE SEQUENCE [LARGE SCALE GENOMIC DNA]</scope>
    <source>
        <strain evidence="4 5">6Ac</strain>
    </source>
</reference>
<feature type="domain" description="Asparagine synthetase" evidence="3">
    <location>
        <begin position="102"/>
        <end position="217"/>
    </location>
</feature>
<dbReference type="InterPro" id="IPR001962">
    <property type="entry name" value="Asn_synthase"/>
</dbReference>
<dbReference type="GO" id="GO:0005829">
    <property type="term" value="C:cytosol"/>
    <property type="evidence" value="ECO:0007669"/>
    <property type="project" value="TreeGrafter"/>
</dbReference>
<dbReference type="GO" id="GO:0004066">
    <property type="term" value="F:asparagine synthase (glutamine-hydrolyzing) activity"/>
    <property type="evidence" value="ECO:0007669"/>
    <property type="project" value="InterPro"/>
</dbReference>
<feature type="domain" description="Asparagine synthetase" evidence="3">
    <location>
        <begin position="233"/>
        <end position="314"/>
    </location>
</feature>
<dbReference type="HOGENOM" id="CLU_843617_0_0_2"/>
<dbReference type="EMBL" id="CP003117">
    <property type="protein sequence ID" value="AET65005.1"/>
    <property type="molecule type" value="Genomic_DNA"/>
</dbReference>
<dbReference type="Proteomes" id="UP000005877">
    <property type="component" value="Chromosome"/>
</dbReference>
<keyword evidence="5" id="KW-1185">Reference proteome</keyword>
<dbReference type="PANTHER" id="PTHR11772">
    <property type="entry name" value="ASPARAGINE SYNTHETASE"/>
    <property type="match status" value="1"/>
</dbReference>
<protein>
    <submittedName>
        <fullName evidence="4">Asparagine synthase</fullName>
    </submittedName>
</protein>
<dbReference type="CDD" id="cd01991">
    <property type="entry name" value="Asn_synthase_B_C"/>
    <property type="match status" value="1"/>
</dbReference>
<dbReference type="PANTHER" id="PTHR11772:SF2">
    <property type="entry name" value="ASPARAGINE SYNTHETASE [GLUTAMINE-HYDROLYZING]"/>
    <property type="match status" value="1"/>
</dbReference>
<dbReference type="GeneID" id="12510814"/>
<evidence type="ECO:0000313" key="5">
    <source>
        <dbReference type="Proteomes" id="UP000005877"/>
    </source>
</evidence>
<keyword evidence="1" id="KW-0547">Nucleotide-binding</keyword>
<dbReference type="STRING" id="1110509.Mhar_1645"/>
<evidence type="ECO:0000259" key="3">
    <source>
        <dbReference type="Pfam" id="PF00733"/>
    </source>
</evidence>
<proteinExistence type="predicted"/>
<keyword evidence="2" id="KW-0067">ATP-binding</keyword>
<dbReference type="SUPFAM" id="SSF52402">
    <property type="entry name" value="Adenine nucleotide alpha hydrolases-like"/>
    <property type="match status" value="1"/>
</dbReference>
<dbReference type="OrthoDB" id="8692at2157"/>